<dbReference type="InterPro" id="IPR032821">
    <property type="entry name" value="PKS_assoc"/>
</dbReference>
<proteinExistence type="predicted"/>
<dbReference type="PANTHER" id="PTHR43775:SF29">
    <property type="entry name" value="ASPERFURANONE POLYKETIDE SYNTHASE AFOG-RELATED"/>
    <property type="match status" value="1"/>
</dbReference>
<dbReference type="InterPro" id="IPR056501">
    <property type="entry name" value="NAD-bd_HRPKS_sdrA"/>
</dbReference>
<dbReference type="SMART" id="SM00825">
    <property type="entry name" value="PKS_KS"/>
    <property type="match status" value="1"/>
</dbReference>
<evidence type="ECO:0000313" key="10">
    <source>
        <dbReference type="EMBL" id="KAF2649511.1"/>
    </source>
</evidence>
<dbReference type="InterPro" id="IPR013968">
    <property type="entry name" value="PKS_KR"/>
</dbReference>
<dbReference type="Gene3D" id="3.30.70.3290">
    <property type="match status" value="1"/>
</dbReference>
<dbReference type="GO" id="GO:0006633">
    <property type="term" value="P:fatty acid biosynthetic process"/>
    <property type="evidence" value="ECO:0007669"/>
    <property type="project" value="InterPro"/>
</dbReference>
<protein>
    <submittedName>
        <fullName evidence="10">Uncharacterized protein</fullName>
    </submittedName>
</protein>
<evidence type="ECO:0000259" key="9">
    <source>
        <dbReference type="PROSITE" id="PS52019"/>
    </source>
</evidence>
<dbReference type="InterPro" id="IPR020806">
    <property type="entry name" value="PKS_PP-bd"/>
</dbReference>
<reference evidence="10" key="1">
    <citation type="journal article" date="2020" name="Stud. Mycol.">
        <title>101 Dothideomycetes genomes: a test case for predicting lifestyles and emergence of pathogens.</title>
        <authorList>
            <person name="Haridas S."/>
            <person name="Albert R."/>
            <person name="Binder M."/>
            <person name="Bloem J."/>
            <person name="Labutti K."/>
            <person name="Salamov A."/>
            <person name="Andreopoulos B."/>
            <person name="Baker S."/>
            <person name="Barry K."/>
            <person name="Bills G."/>
            <person name="Bluhm B."/>
            <person name="Cannon C."/>
            <person name="Castanera R."/>
            <person name="Culley D."/>
            <person name="Daum C."/>
            <person name="Ezra D."/>
            <person name="Gonzalez J."/>
            <person name="Henrissat B."/>
            <person name="Kuo A."/>
            <person name="Liang C."/>
            <person name="Lipzen A."/>
            <person name="Lutzoni F."/>
            <person name="Magnuson J."/>
            <person name="Mondo S."/>
            <person name="Nolan M."/>
            <person name="Ohm R."/>
            <person name="Pangilinan J."/>
            <person name="Park H.-J."/>
            <person name="Ramirez L."/>
            <person name="Alfaro M."/>
            <person name="Sun H."/>
            <person name="Tritt A."/>
            <person name="Yoshinaga Y."/>
            <person name="Zwiers L.-H."/>
            <person name="Turgeon B."/>
            <person name="Goodwin S."/>
            <person name="Spatafora J."/>
            <person name="Crous P."/>
            <person name="Grigoriev I."/>
        </authorList>
    </citation>
    <scope>NUCLEOTIDE SEQUENCE</scope>
    <source>
        <strain evidence="10">CBS 122681</strain>
    </source>
</reference>
<keyword evidence="3" id="KW-0808">Transferase</keyword>
<dbReference type="InterPro" id="IPR014043">
    <property type="entry name" value="Acyl_transferase_dom"/>
</dbReference>
<dbReference type="GO" id="GO:1901336">
    <property type="term" value="P:lactone biosynthetic process"/>
    <property type="evidence" value="ECO:0007669"/>
    <property type="project" value="UniProtKB-ARBA"/>
</dbReference>
<dbReference type="PROSITE" id="PS52004">
    <property type="entry name" value="KS3_2"/>
    <property type="match status" value="1"/>
</dbReference>
<dbReference type="Proteomes" id="UP000799324">
    <property type="component" value="Unassembled WGS sequence"/>
</dbReference>
<dbReference type="GO" id="GO:0016491">
    <property type="term" value="F:oxidoreductase activity"/>
    <property type="evidence" value="ECO:0007669"/>
    <property type="project" value="UniProtKB-KW"/>
</dbReference>
<dbReference type="SMART" id="SM00827">
    <property type="entry name" value="PKS_AT"/>
    <property type="match status" value="1"/>
</dbReference>
<evidence type="ECO:0000256" key="6">
    <source>
        <dbReference type="PROSITE-ProRule" id="PRU01363"/>
    </source>
</evidence>
<feature type="active site" description="Proton donor; for dehydratase activity" evidence="6">
    <location>
        <position position="1209"/>
    </location>
</feature>
<dbReference type="SMART" id="SM00829">
    <property type="entry name" value="PKS_ER"/>
    <property type="match status" value="1"/>
</dbReference>
<dbReference type="InterPro" id="IPR014031">
    <property type="entry name" value="Ketoacyl_synth_C"/>
</dbReference>
<dbReference type="PROSITE" id="PS50075">
    <property type="entry name" value="CARRIER"/>
    <property type="match status" value="1"/>
</dbReference>
<dbReference type="PROSITE" id="PS00606">
    <property type="entry name" value="KS3_1"/>
    <property type="match status" value="1"/>
</dbReference>
<dbReference type="Gene3D" id="3.40.366.10">
    <property type="entry name" value="Malonyl-Coenzyme A Acyl Carrier Protein, domain 2"/>
    <property type="match status" value="1"/>
</dbReference>
<evidence type="ECO:0000256" key="2">
    <source>
        <dbReference type="ARBA" id="ARBA00022553"/>
    </source>
</evidence>
<evidence type="ECO:0000259" key="8">
    <source>
        <dbReference type="PROSITE" id="PS52004"/>
    </source>
</evidence>
<dbReference type="InterPro" id="IPR016035">
    <property type="entry name" value="Acyl_Trfase/lysoPLipase"/>
</dbReference>
<dbReference type="Pfam" id="PF02801">
    <property type="entry name" value="Ketoacyl-synt_C"/>
    <property type="match status" value="1"/>
</dbReference>
<dbReference type="Pfam" id="PF21089">
    <property type="entry name" value="PKS_DH_N"/>
    <property type="match status" value="1"/>
</dbReference>
<name>A0A6A6SRA8_9PLEO</name>
<dbReference type="EMBL" id="MU004489">
    <property type="protein sequence ID" value="KAF2649511.1"/>
    <property type="molecule type" value="Genomic_DNA"/>
</dbReference>
<dbReference type="InterPro" id="IPR020841">
    <property type="entry name" value="PKS_Beta-ketoAc_synthase_dom"/>
</dbReference>
<dbReference type="InterPro" id="IPR016036">
    <property type="entry name" value="Malonyl_transacylase_ACP-bd"/>
</dbReference>
<dbReference type="InterPro" id="IPR014030">
    <property type="entry name" value="Ketoacyl_synth_N"/>
</dbReference>
<dbReference type="GO" id="GO:0030639">
    <property type="term" value="P:polyketide biosynthetic process"/>
    <property type="evidence" value="ECO:0007669"/>
    <property type="project" value="UniProtKB-ARBA"/>
</dbReference>
<keyword evidence="5" id="KW-0511">Multifunctional enzyme</keyword>
<dbReference type="GO" id="GO:0031177">
    <property type="term" value="F:phosphopantetheine binding"/>
    <property type="evidence" value="ECO:0007669"/>
    <property type="project" value="InterPro"/>
</dbReference>
<dbReference type="Pfam" id="PF13602">
    <property type="entry name" value="ADH_zinc_N_2"/>
    <property type="match status" value="1"/>
</dbReference>
<feature type="domain" description="PKS/mFAS DH" evidence="9">
    <location>
        <begin position="986"/>
        <end position="1299"/>
    </location>
</feature>
<dbReference type="InterPro" id="IPR020807">
    <property type="entry name" value="PKS_DH"/>
</dbReference>
<dbReference type="InterPro" id="IPR011032">
    <property type="entry name" value="GroES-like_sf"/>
</dbReference>
<sequence>MPLLPDGPPRGGEGGPVAAPEPIAVVGLSFDFPGGCDNSDTFWQALLERRNTATKAPKDRYSGDGLWHPDASRRGTVAFRGGHYLTRDLSRFDAPFFSISDTEAAALDPQQRGLLETTFRALENAGQVLDQVAGSNTSVFTGCFTNDWKLLTLKDSEQCPSHTSVGVEHSMLANRLSWFFNFKGTSCNLDSACSSSLLAVDLACKSLSSGDADMSIAAGCNILLFPDIIHGLSNLGLLSPDNQSYSFDSRANGYARGDGFGVVVLKRLSDAIANNDVIRAVIRATGSNQDGHTPNITHPSGQAQAALIRSTYARAGLSLAETRFVEAHGTGTQTGDPIEADAIGTTFRSHRSAEEPLYVGALKSNIGHLEGASGIAALIKTVLVLEKGVIPPNANFVNLNPKIDVDFLRIKLPQEPTKWPSAGVRRASVNSFGFGGSNTHVIVDDAYHYLNSVGIEGNHNTIVDPSTPQGFQNHISIHGVVTPPPEDAMEDVSFSFTDTPRLVVLSAKDEATLSLQSEAHTKFLQDTHIDDEFLSNFVYTLNERRNHFPWRAAAVVNSHRDLNNLGSLLSKLNRAGEEPALCFVFTGQGAQYPAQILRSLEEFEIFRRAIDEAEAYMADLGCPWTVREELYKPTEFSRINDAEFSQPLSTIVQIALVDLLQSFGVSPSVVVGHSSGEIAAAYCSGALSARSAIKVAFFRGHHSANLAASGETNGAMMAASLSVQEAQSYIDELAQQTGFADLTVACINSPRSVTISGSRGQIELLESTLSEKGIFARKLNVNMAYHSTYMQAIAKQYYNSIMKLERGTAPLRDVTMVSTVTGCWVPDKALRNPQYWVDNMVSPVQFSPAVEKLTFSPHRKVWKRLDCSHRDRPRATFLLEVGFHGALRGPLRDILGSVRESAKVKYDTVLVRNQSPTKTLLSALGQLFCHGCPVDLAAVTAASSHPSKAAPKVLCDLPEYAFNHSKSYWEEGRIGKQFRLEERQKLDLLGKPSSDWNKSEARWRNFIRTLEMPWVEDHKINGSMIYPGAGMLVMAIEAANQSADTSREVEGFELKDIRFLSALPIPRTPNGIETHLYLRQSREGLPWSEFRIFCFDNEEWIENCRGTVRVHYHGALDGIDADSTATEKAEELNKCLAHDRAIPDVDVEAFDQDKLYDALRKCGYDFGSSFQLLRNGVFVNKEAKADVELYEWPADNFPQQHVIHPCSLDAILHLTVAAYAEGGRADVSTAIPSSLRRLWIAKDGLSYTQAKSVKNSTRLIEHDSRGVEYDLSVLDDACRRVLVRGEGLQLTIVAKHAEPEAPHSDDENQICYQLDWQPLEDDVVMTNGTSNGVNGHTNGASPASQSIVVADLFSKGQKEITSHLASIVSEEYLTMSLTEAADLKDKEDRTFIFLAELDRARLMDLPLSEYALLRDILTSCRASLWVMKGGGPGPQEPSVGVANGLFRVLRNERPEVPYATLALDTSQPLGETQAYLIHKVFQKIAAYRDPASQEQEFVEKLGMLHVPRVIEANDTTNSIFEGTLDKRTSTQRVDTCPPVQLSIESTGFLDTLHFTEDDTYHQPLQSDEVEIKVCAAGLNLRDVLIALGRVPGTHYGSEAAGIVTRVGSQALNVVPGDRVIMARANFRTFARAKAHLVQKLDPLMAFSEAVCIPSQFCTAWYSLVELARLEADESVLIHTGAGGTGQAAIQVAQYIGATIYTTVGSPEKKQILMQEYGIPESHIFYSRNTSFAKGIMRMTNGRGVDVVLNSLAGDSLVATWECIAPYGRFVEIGKKDILQNSGLPMSMFRKNASFYCFDGFALQGDRPKVYTKTFEKVLRLFKDGSLSAVRPLHIYPIGQVEDAFRALQEGKLAGKIVLEVSDEMEIKTTLRNQPSLSIGEASTYVIAGGLGGIGRNVARWLVERGATHLLLLSRSGARDEKAQSFIQELSARGVTARAPPCDVTDYNALKQVIEQCSQDMPPIKGCVQGSMVLRDSTFDRMSYSDWRLGTDCKTIGSWNLHQLLPSNLTFFIMLSSASAVVGLHGQANYAAGNAYMDALARYRIAHGQRALSLDLGALTDDGLLAEDPEFLKRVLSYGALNGISRRYFNAIMDHYCNPQLSLQDPMQCQPIIGLDTGDDGIIISRQPIFSKLAARQRTRPTSPSSKNQDWKAIFADSSSHDVPSLITSALIRKLSKTNSSLSGEVDTLKPLVAYGVDSLLAVELRSWLAKEFGADIALFEIQGGVGFEALGRLVAARSRFGKRVDVEPVVEI</sequence>
<feature type="domain" description="Carrier" evidence="7">
    <location>
        <begin position="2161"/>
        <end position="2238"/>
    </location>
</feature>
<dbReference type="SUPFAM" id="SSF50129">
    <property type="entry name" value="GroES-like"/>
    <property type="match status" value="1"/>
</dbReference>
<dbReference type="CDD" id="cd05195">
    <property type="entry name" value="enoyl_red"/>
    <property type="match status" value="1"/>
</dbReference>
<dbReference type="InterPro" id="IPR018201">
    <property type="entry name" value="Ketoacyl_synth_AS"/>
</dbReference>
<dbReference type="SMART" id="SM00823">
    <property type="entry name" value="PKS_PP"/>
    <property type="match status" value="1"/>
</dbReference>
<dbReference type="Gene3D" id="1.10.1200.10">
    <property type="entry name" value="ACP-like"/>
    <property type="match status" value="1"/>
</dbReference>
<dbReference type="SMART" id="SM00822">
    <property type="entry name" value="PKS_KR"/>
    <property type="match status" value="1"/>
</dbReference>
<keyword evidence="11" id="KW-1185">Reference proteome</keyword>
<dbReference type="SUPFAM" id="SSF55048">
    <property type="entry name" value="Probable ACP-binding domain of malonyl-CoA ACP transacylase"/>
    <property type="match status" value="1"/>
</dbReference>
<dbReference type="OrthoDB" id="329835at2759"/>
<dbReference type="PANTHER" id="PTHR43775">
    <property type="entry name" value="FATTY ACID SYNTHASE"/>
    <property type="match status" value="1"/>
</dbReference>
<dbReference type="Pfam" id="PF00109">
    <property type="entry name" value="ketoacyl-synt"/>
    <property type="match status" value="1"/>
</dbReference>
<evidence type="ECO:0000256" key="5">
    <source>
        <dbReference type="ARBA" id="ARBA00023268"/>
    </source>
</evidence>
<dbReference type="InterPro" id="IPR049552">
    <property type="entry name" value="PKS_DH_N"/>
</dbReference>
<dbReference type="SUPFAM" id="SSF52151">
    <property type="entry name" value="FabD/lysophospholipase-like"/>
    <property type="match status" value="1"/>
</dbReference>
<dbReference type="Pfam" id="PF00698">
    <property type="entry name" value="Acyl_transf_1"/>
    <property type="match status" value="1"/>
</dbReference>
<evidence type="ECO:0000256" key="4">
    <source>
        <dbReference type="ARBA" id="ARBA00023002"/>
    </source>
</evidence>
<feature type="active site" description="Proton acceptor; for dehydratase activity" evidence="6">
    <location>
        <position position="1018"/>
    </location>
</feature>
<dbReference type="Pfam" id="PF23114">
    <property type="entry name" value="NAD-bd_HRPKS_sdrA"/>
    <property type="match status" value="1"/>
</dbReference>
<dbReference type="InterPro" id="IPR057326">
    <property type="entry name" value="KR_dom"/>
</dbReference>
<dbReference type="InterPro" id="IPR050091">
    <property type="entry name" value="PKS_NRPS_Biosynth_Enz"/>
</dbReference>
<dbReference type="GO" id="GO:0004315">
    <property type="term" value="F:3-oxoacyl-[acyl-carrier-protein] synthase activity"/>
    <property type="evidence" value="ECO:0007669"/>
    <property type="project" value="InterPro"/>
</dbReference>
<dbReference type="Pfam" id="PF16197">
    <property type="entry name" value="KAsynt_C_assoc"/>
    <property type="match status" value="1"/>
</dbReference>
<dbReference type="InterPro" id="IPR020843">
    <property type="entry name" value="ER"/>
</dbReference>
<dbReference type="InterPro" id="IPR036291">
    <property type="entry name" value="NAD(P)-bd_dom_sf"/>
</dbReference>
<keyword evidence="4" id="KW-0560">Oxidoreductase</keyword>
<accession>A0A6A6SRA8</accession>
<evidence type="ECO:0000259" key="7">
    <source>
        <dbReference type="PROSITE" id="PS50075"/>
    </source>
</evidence>
<dbReference type="PROSITE" id="PS00012">
    <property type="entry name" value="PHOSPHOPANTETHEINE"/>
    <property type="match status" value="1"/>
</dbReference>
<dbReference type="Gene3D" id="3.40.47.10">
    <property type="match status" value="1"/>
</dbReference>
<dbReference type="SUPFAM" id="SSF47336">
    <property type="entry name" value="ACP-like"/>
    <property type="match status" value="1"/>
</dbReference>
<evidence type="ECO:0000256" key="3">
    <source>
        <dbReference type="ARBA" id="ARBA00022679"/>
    </source>
</evidence>
<dbReference type="InterPro" id="IPR009081">
    <property type="entry name" value="PP-bd_ACP"/>
</dbReference>
<dbReference type="Pfam" id="PF08659">
    <property type="entry name" value="KR"/>
    <property type="match status" value="1"/>
</dbReference>
<dbReference type="InterPro" id="IPR049900">
    <property type="entry name" value="PKS_mFAS_DH"/>
</dbReference>
<feature type="region of interest" description="N-terminal hotdog fold" evidence="6">
    <location>
        <begin position="986"/>
        <end position="1115"/>
    </location>
</feature>
<keyword evidence="2" id="KW-0597">Phosphoprotein</keyword>
<keyword evidence="1" id="KW-0596">Phosphopantetheine</keyword>
<dbReference type="SUPFAM" id="SSF51735">
    <property type="entry name" value="NAD(P)-binding Rossmann-fold domains"/>
    <property type="match status" value="2"/>
</dbReference>
<dbReference type="FunFam" id="3.40.50.720:FF:000209">
    <property type="entry name" value="Polyketide synthase Pks12"/>
    <property type="match status" value="1"/>
</dbReference>
<dbReference type="CDD" id="cd00833">
    <property type="entry name" value="PKS"/>
    <property type="match status" value="1"/>
</dbReference>
<dbReference type="Gene3D" id="3.10.129.110">
    <property type="entry name" value="Polyketide synthase dehydratase"/>
    <property type="match status" value="1"/>
</dbReference>
<gene>
    <name evidence="10" type="ORF">K491DRAFT_610595</name>
</gene>
<dbReference type="Gene3D" id="3.40.50.720">
    <property type="entry name" value="NAD(P)-binding Rossmann-like Domain"/>
    <property type="match status" value="2"/>
</dbReference>
<dbReference type="InterPro" id="IPR036736">
    <property type="entry name" value="ACP-like_sf"/>
</dbReference>
<dbReference type="InterPro" id="IPR001227">
    <property type="entry name" value="Ac_transferase_dom_sf"/>
</dbReference>
<dbReference type="SMART" id="SM00826">
    <property type="entry name" value="PKS_DH"/>
    <property type="match status" value="1"/>
</dbReference>
<dbReference type="PROSITE" id="PS52019">
    <property type="entry name" value="PKS_MFAS_DH"/>
    <property type="match status" value="1"/>
</dbReference>
<organism evidence="10 11">
    <name type="scientific">Lophiostoma macrostomum CBS 122681</name>
    <dbReference type="NCBI Taxonomy" id="1314788"/>
    <lineage>
        <taxon>Eukaryota</taxon>
        <taxon>Fungi</taxon>
        <taxon>Dikarya</taxon>
        <taxon>Ascomycota</taxon>
        <taxon>Pezizomycotina</taxon>
        <taxon>Dothideomycetes</taxon>
        <taxon>Pleosporomycetidae</taxon>
        <taxon>Pleosporales</taxon>
        <taxon>Lophiostomataceae</taxon>
        <taxon>Lophiostoma</taxon>
    </lineage>
</organism>
<evidence type="ECO:0000313" key="11">
    <source>
        <dbReference type="Proteomes" id="UP000799324"/>
    </source>
</evidence>
<dbReference type="InterPro" id="IPR006162">
    <property type="entry name" value="Ppantetheine_attach_site"/>
</dbReference>
<dbReference type="CDD" id="cd05274">
    <property type="entry name" value="KR_FAS_SDR_x"/>
    <property type="match status" value="1"/>
</dbReference>
<dbReference type="GO" id="GO:0004312">
    <property type="term" value="F:fatty acid synthase activity"/>
    <property type="evidence" value="ECO:0007669"/>
    <property type="project" value="TreeGrafter"/>
</dbReference>
<dbReference type="Pfam" id="PF08240">
    <property type="entry name" value="ADH_N"/>
    <property type="match status" value="1"/>
</dbReference>
<dbReference type="InterPro" id="IPR042104">
    <property type="entry name" value="PKS_dehydratase_sf"/>
</dbReference>
<dbReference type="Pfam" id="PF14765">
    <property type="entry name" value="PS-DH"/>
    <property type="match status" value="1"/>
</dbReference>
<evidence type="ECO:0000256" key="1">
    <source>
        <dbReference type="ARBA" id="ARBA00022450"/>
    </source>
</evidence>
<dbReference type="InterPro" id="IPR049551">
    <property type="entry name" value="PKS_DH_C"/>
</dbReference>
<feature type="region of interest" description="C-terminal hotdog fold" evidence="6">
    <location>
        <begin position="1147"/>
        <end position="1299"/>
    </location>
</feature>
<dbReference type="SUPFAM" id="SSF53901">
    <property type="entry name" value="Thiolase-like"/>
    <property type="match status" value="1"/>
</dbReference>
<dbReference type="InterPro" id="IPR013154">
    <property type="entry name" value="ADH-like_N"/>
</dbReference>
<dbReference type="Gene3D" id="3.90.180.10">
    <property type="entry name" value="Medium-chain alcohol dehydrogenases, catalytic domain"/>
    <property type="match status" value="1"/>
</dbReference>
<feature type="domain" description="Ketosynthase family 3 (KS3)" evidence="8">
    <location>
        <begin position="20"/>
        <end position="445"/>
    </location>
</feature>
<dbReference type="InterPro" id="IPR016039">
    <property type="entry name" value="Thiolase-like"/>
</dbReference>